<accession>H8XT33</accession>
<protein>
    <submittedName>
        <fullName evidence="1">Uncharacterized protein</fullName>
    </submittedName>
</protein>
<organism evidence="1 2">
    <name type="scientific">Flavobacterium indicum (strain DSM 17447 / CIP 109464 / GPTSA100-9)</name>
    <dbReference type="NCBI Taxonomy" id="1094466"/>
    <lineage>
        <taxon>Bacteria</taxon>
        <taxon>Pseudomonadati</taxon>
        <taxon>Bacteroidota</taxon>
        <taxon>Flavobacteriia</taxon>
        <taxon>Flavobacteriales</taxon>
        <taxon>Flavobacteriaceae</taxon>
        <taxon>Flavobacterium</taxon>
    </lineage>
</organism>
<gene>
    <name evidence="1" type="ordered locus">KQS_08180</name>
</gene>
<dbReference type="eggNOG" id="ENOG502ZSME">
    <property type="taxonomic scope" value="Bacteria"/>
</dbReference>
<dbReference type="STRING" id="1094466.KQS_08180"/>
<sequence length="167" mass="18338">MNMKRQGLHNPAVLTAVASSPQGQKAIATTLENTSAGVNATVSIVKGVLKMGLFLGVGYFAYKKIFNGFSPLKENKRDRPSNISTGMAKNKAEAIYSAMYGVGNGFKSVKQNLMGVNPNGFVRIHNAFGLRKGINPLSKKMTLIEWFGDQFSQNELMELRFIIPNFF</sequence>
<dbReference type="PATRIC" id="fig|1094466.5.peg.1602"/>
<dbReference type="Proteomes" id="UP000007599">
    <property type="component" value="Chromosome I"/>
</dbReference>
<reference evidence="1 2" key="1">
    <citation type="journal article" date="2012" name="J. Bacteriol.">
        <title>Complete Genome Sequence of Flavobacterium indicum GPSTA100-9T, Isolated from Warm Spring Water.</title>
        <authorList>
            <person name="Barbier P."/>
            <person name="Houel A."/>
            <person name="Loux V."/>
            <person name="Poulain J."/>
            <person name="Bernardet J.F."/>
            <person name="Touchon M."/>
            <person name="Duchaud E."/>
        </authorList>
    </citation>
    <scope>NUCLEOTIDE SEQUENCE [LARGE SCALE GENOMIC DNA]</scope>
    <source>
        <strain evidence="2">DSM 17447 / CIP 109464 / GPTSA100-9</strain>
    </source>
</reference>
<evidence type="ECO:0000313" key="1">
    <source>
        <dbReference type="EMBL" id="CCG53575.1"/>
    </source>
</evidence>
<keyword evidence="2" id="KW-1185">Reference proteome</keyword>
<dbReference type="KEGG" id="fin:KQS_08180"/>
<dbReference type="EMBL" id="HE774682">
    <property type="protein sequence ID" value="CCG53575.1"/>
    <property type="molecule type" value="Genomic_DNA"/>
</dbReference>
<dbReference type="HOGENOM" id="CLU_1529893_0_0_10"/>
<proteinExistence type="predicted"/>
<evidence type="ECO:0000313" key="2">
    <source>
        <dbReference type="Proteomes" id="UP000007599"/>
    </source>
</evidence>
<reference evidence="2" key="2">
    <citation type="submission" date="2012-03" db="EMBL/GenBank/DDBJ databases">
        <title>Complete genome sequence of Flavobacterium indicum GPTSA100-9T, isolated from warm spring water.</title>
        <authorList>
            <person name="Barbier P."/>
            <person name="Houel A."/>
            <person name="Loux V."/>
            <person name="Poulain J."/>
            <person name="Bernardet J.-F."/>
            <person name="Touchon M."/>
            <person name="Duchaud E."/>
        </authorList>
    </citation>
    <scope>NUCLEOTIDE SEQUENCE [LARGE SCALE GENOMIC DNA]</scope>
    <source>
        <strain evidence="2">DSM 17447 / CIP 109464 / GPTSA100-9</strain>
    </source>
</reference>
<name>H8XT33_FLAIG</name>
<dbReference type="AlphaFoldDB" id="H8XT33"/>